<gene>
    <name evidence="2" type="ORF">CITCOLO1_LOCUS21685</name>
</gene>
<dbReference type="PANTHER" id="PTHR34191">
    <property type="entry name" value="LATE EMBRYOGENESIS ABUNDANT PROTEIN (LEA) FAMILY PROTEIN"/>
    <property type="match status" value="1"/>
</dbReference>
<name>A0ABP0Z9T4_9ROSI</name>
<feature type="region of interest" description="Disordered" evidence="1">
    <location>
        <begin position="57"/>
        <end position="89"/>
    </location>
</feature>
<evidence type="ECO:0000313" key="2">
    <source>
        <dbReference type="EMBL" id="CAK9329244.1"/>
    </source>
</evidence>
<proteinExistence type="predicted"/>
<protein>
    <submittedName>
        <fullName evidence="2">Uncharacterized protein</fullName>
    </submittedName>
</protein>
<feature type="compositionally biased region" description="Polar residues" evidence="1">
    <location>
        <begin position="67"/>
        <end position="77"/>
    </location>
</feature>
<dbReference type="PANTHER" id="PTHR34191:SF20">
    <property type="entry name" value="LATE EMBRYOGENESIS ABUNDANT PROTEIN (LEA) FAMILY PROTEIN"/>
    <property type="match status" value="1"/>
</dbReference>
<sequence>MRGFLTNLDAHEAAPIFDHIPIRGSQLLFHAKFDGRNFIGILVVSLARTEEWMEAIKSPTSEPRDMSCNSGQPQLSAPHSAHQEKQEPTTFLQQTGEKMVHMAQDAVDTVKETLGMGDKK</sequence>
<dbReference type="Proteomes" id="UP001642487">
    <property type="component" value="Chromosome 9"/>
</dbReference>
<keyword evidence="3" id="KW-1185">Reference proteome</keyword>
<evidence type="ECO:0000313" key="3">
    <source>
        <dbReference type="Proteomes" id="UP001642487"/>
    </source>
</evidence>
<reference evidence="2 3" key="1">
    <citation type="submission" date="2024-03" db="EMBL/GenBank/DDBJ databases">
        <authorList>
            <person name="Gkanogiannis A."/>
            <person name="Becerra Lopez-Lavalle L."/>
        </authorList>
    </citation>
    <scope>NUCLEOTIDE SEQUENCE [LARGE SCALE GENOMIC DNA]</scope>
</reference>
<dbReference type="EMBL" id="OZ021743">
    <property type="protein sequence ID" value="CAK9329244.1"/>
    <property type="molecule type" value="Genomic_DNA"/>
</dbReference>
<dbReference type="InterPro" id="IPR039624">
    <property type="entry name" value="LEA1/2/D7/KIN2"/>
</dbReference>
<accession>A0ABP0Z9T4</accession>
<evidence type="ECO:0000256" key="1">
    <source>
        <dbReference type="SAM" id="MobiDB-lite"/>
    </source>
</evidence>
<organism evidence="2 3">
    <name type="scientific">Citrullus colocynthis</name>
    <name type="common">colocynth</name>
    <dbReference type="NCBI Taxonomy" id="252529"/>
    <lineage>
        <taxon>Eukaryota</taxon>
        <taxon>Viridiplantae</taxon>
        <taxon>Streptophyta</taxon>
        <taxon>Embryophyta</taxon>
        <taxon>Tracheophyta</taxon>
        <taxon>Spermatophyta</taxon>
        <taxon>Magnoliopsida</taxon>
        <taxon>eudicotyledons</taxon>
        <taxon>Gunneridae</taxon>
        <taxon>Pentapetalae</taxon>
        <taxon>rosids</taxon>
        <taxon>fabids</taxon>
        <taxon>Cucurbitales</taxon>
        <taxon>Cucurbitaceae</taxon>
        <taxon>Benincaseae</taxon>
        <taxon>Citrullus</taxon>
    </lineage>
</organism>